<keyword evidence="1 2" id="KW-0238">DNA-binding</keyword>
<dbReference type="PROSITE" id="PS50977">
    <property type="entry name" value="HTH_TETR_2"/>
    <property type="match status" value="1"/>
</dbReference>
<gene>
    <name evidence="4" type="ORF">BAU17_00170</name>
</gene>
<evidence type="ECO:0000259" key="3">
    <source>
        <dbReference type="PROSITE" id="PS50977"/>
    </source>
</evidence>
<dbReference type="SUPFAM" id="SSF46689">
    <property type="entry name" value="Homeodomain-like"/>
    <property type="match status" value="1"/>
</dbReference>
<dbReference type="EMBL" id="MAEL01000010">
    <property type="protein sequence ID" value="KAF1305700.1"/>
    <property type="molecule type" value="Genomic_DNA"/>
</dbReference>
<dbReference type="InterPro" id="IPR009057">
    <property type="entry name" value="Homeodomain-like_sf"/>
</dbReference>
<dbReference type="RefSeq" id="WP_161901016.1">
    <property type="nucleotide sequence ID" value="NZ_MAEL01000010.1"/>
</dbReference>
<organism evidence="4 5">
    <name type="scientific">Candidatus Enterococcus willemsii</name>
    <dbReference type="NCBI Taxonomy" id="1857215"/>
    <lineage>
        <taxon>Bacteria</taxon>
        <taxon>Bacillati</taxon>
        <taxon>Bacillota</taxon>
        <taxon>Bacilli</taxon>
        <taxon>Lactobacillales</taxon>
        <taxon>Enterococcaceae</taxon>
        <taxon>Enterococcus</taxon>
    </lineage>
</organism>
<comment type="caution">
    <text evidence="4">The sequence shown here is derived from an EMBL/GenBank/DDBJ whole genome shotgun (WGS) entry which is preliminary data.</text>
</comment>
<dbReference type="PANTHER" id="PTHR43479">
    <property type="entry name" value="ACREF/ENVCD OPERON REPRESSOR-RELATED"/>
    <property type="match status" value="1"/>
</dbReference>
<reference evidence="4 5" key="1">
    <citation type="submission" date="2016-06" db="EMBL/GenBank/DDBJ databases">
        <title>Four novel species of enterococci isolated from chicken manure.</title>
        <authorList>
            <person name="Van Tyne D."/>
        </authorList>
    </citation>
    <scope>NUCLEOTIDE SEQUENCE [LARGE SCALE GENOMIC DNA]</scope>
    <source>
        <strain evidence="4 5">CU12B</strain>
    </source>
</reference>
<evidence type="ECO:0000313" key="4">
    <source>
        <dbReference type="EMBL" id="KAF1305700.1"/>
    </source>
</evidence>
<evidence type="ECO:0000256" key="1">
    <source>
        <dbReference type="ARBA" id="ARBA00023125"/>
    </source>
</evidence>
<dbReference type="Gene3D" id="1.10.357.10">
    <property type="entry name" value="Tetracycline Repressor, domain 2"/>
    <property type="match status" value="1"/>
</dbReference>
<protein>
    <recommendedName>
        <fullName evidence="3">HTH tetR-type domain-containing protein</fullName>
    </recommendedName>
</protein>
<accession>A0ABQ6Z2S5</accession>
<feature type="domain" description="HTH tetR-type" evidence="3">
    <location>
        <begin position="4"/>
        <end position="64"/>
    </location>
</feature>
<evidence type="ECO:0000313" key="5">
    <source>
        <dbReference type="Proteomes" id="UP000782705"/>
    </source>
</evidence>
<dbReference type="InterPro" id="IPR001647">
    <property type="entry name" value="HTH_TetR"/>
</dbReference>
<feature type="DNA-binding region" description="H-T-H motif" evidence="2">
    <location>
        <begin position="27"/>
        <end position="46"/>
    </location>
</feature>
<dbReference type="InterPro" id="IPR050624">
    <property type="entry name" value="HTH-type_Tx_Regulator"/>
</dbReference>
<sequence>MNQTNAHEDFIQAFWQLYAEKPLEKISVRALCELAGYNRTTFYAHFDNIYDLLDQALDRLVLPIKQTIQKVEDLSILFQTETAIQFFLSVFQTNGWYIGLIIKSNHHHLIENKIKAILLPIVKANIPQGKQNTRLLYIIEYQLSGVLGLLHAWFQNGQDMSEIELIQLLHDISSQGVFTRVNEEMKPRKDG</sequence>
<keyword evidence="5" id="KW-1185">Reference proteome</keyword>
<name>A0ABQ6Z2S5_9ENTE</name>
<dbReference type="Pfam" id="PF00440">
    <property type="entry name" value="TetR_N"/>
    <property type="match status" value="1"/>
</dbReference>
<dbReference type="Proteomes" id="UP000782705">
    <property type="component" value="Unassembled WGS sequence"/>
</dbReference>
<evidence type="ECO:0000256" key="2">
    <source>
        <dbReference type="PROSITE-ProRule" id="PRU00335"/>
    </source>
</evidence>
<proteinExistence type="predicted"/>
<dbReference type="PANTHER" id="PTHR43479:SF11">
    <property type="entry name" value="ACREF_ENVCD OPERON REPRESSOR-RELATED"/>
    <property type="match status" value="1"/>
</dbReference>